<dbReference type="FunFam" id="1.25.40.420:FF:000001">
    <property type="entry name" value="Kelch-like family member 12"/>
    <property type="match status" value="1"/>
</dbReference>
<dbReference type="InterPro" id="IPR017096">
    <property type="entry name" value="BTB-kelch_protein"/>
</dbReference>
<dbReference type="VEuPathDB" id="VectorBase:BGLB002656"/>
<dbReference type="Proteomes" id="UP000076420">
    <property type="component" value="Unassembled WGS sequence"/>
</dbReference>
<dbReference type="InterPro" id="IPR006652">
    <property type="entry name" value="Kelch_1"/>
</dbReference>
<dbReference type="SMART" id="SM00225">
    <property type="entry name" value="BTB"/>
    <property type="match status" value="1"/>
</dbReference>
<dbReference type="KEGG" id="bgt:106062308"/>
<evidence type="ECO:0000313" key="5">
    <source>
        <dbReference type="Proteomes" id="UP000076420"/>
    </source>
</evidence>
<dbReference type="RefSeq" id="XP_013076035.2">
    <property type="nucleotide sequence ID" value="XM_013220581.2"/>
</dbReference>
<dbReference type="AlphaFoldDB" id="A0A2C9JHQ9"/>
<sequence>MTTVNNMISQILNEAHYAQSILKKLNEFRCGALFTDAVLCVGHEEFPCHKNVLAVSSPYFQAMFTSDLKESRESRINFNEISPRILELVIDYAYSGKIEINTSNAQDMLAAAHLFQYPAIVKLCEEFLLQQLHPSNCLGIEIFAQLHCCENLQAKAHQFVLENFTSVVESDEFLELPFERLQHYISIDHIDVRSEQTVYSAVKSWVEFDLENRQKYLSELLENVRLIYLDLKVLEVDSLICESEKCLSLIQDARLMQSFHETQPGKRRKSKQDMFIQPRPSTVAKDVVVVVGGISADGRPVSSMEMYDPHKEKWFSLADLPQPVTWCSVAVLSNCIYVAGGILDNKIISKVWKFDSVERRWHTVSPMLKARARHSAAIIGKIMYILGGVRFEGKMLNVETIECYNPKSNTWTAAGRTTSPRIESCVVPYNNTILEVGGLKGEDVVDKFLDIYCIVDDVIRPSGEQLTLPENIRFAKIVVINNVFYIIWEDLKKMIALNDKERTFKILPKMQDSRIYSGATVVNGKIYVTGGQINNKATNQVESYDPSTGEWMLEKPMIESRAVHGCVTLKMC</sequence>
<dbReference type="SMART" id="SM00612">
    <property type="entry name" value="Kelch"/>
    <property type="match status" value="5"/>
</dbReference>
<dbReference type="PANTHER" id="PTHR24412:SF489">
    <property type="entry name" value="RING FINGER DOMAIN AND KELCH REPEAT-CONTAINING PROTEIN DDB_G0271372"/>
    <property type="match status" value="1"/>
</dbReference>
<dbReference type="OrthoDB" id="6418787at2759"/>
<dbReference type="InterPro" id="IPR011333">
    <property type="entry name" value="SKP1/BTB/POZ_sf"/>
</dbReference>
<dbReference type="Pfam" id="PF24681">
    <property type="entry name" value="Kelch_KLHDC2_KLHL20_DRC7"/>
    <property type="match status" value="1"/>
</dbReference>
<keyword evidence="1" id="KW-0880">Kelch repeat</keyword>
<dbReference type="PANTHER" id="PTHR24412">
    <property type="entry name" value="KELCH PROTEIN"/>
    <property type="match status" value="1"/>
</dbReference>
<dbReference type="Gene3D" id="2.120.10.80">
    <property type="entry name" value="Kelch-type beta propeller"/>
    <property type="match status" value="2"/>
</dbReference>
<dbReference type="STRING" id="6526.A0A2C9JHQ9"/>
<dbReference type="Gene3D" id="3.30.710.10">
    <property type="entry name" value="Potassium Channel Kv1.1, Chain A"/>
    <property type="match status" value="1"/>
</dbReference>
<feature type="domain" description="BTB" evidence="3">
    <location>
        <begin position="35"/>
        <end position="102"/>
    </location>
</feature>
<accession>A0A2C9JHQ9</accession>
<dbReference type="VEuPathDB" id="VectorBase:BGLAX_035310"/>
<dbReference type="PIRSF" id="PIRSF037037">
    <property type="entry name" value="Kelch-like_protein_gigaxonin"/>
    <property type="match status" value="1"/>
</dbReference>
<keyword evidence="2" id="KW-0677">Repeat</keyword>
<dbReference type="EnsemblMetazoa" id="BGLB002656-RB">
    <property type="protein sequence ID" value="BGLB002656-PB"/>
    <property type="gene ID" value="BGLB002656"/>
</dbReference>
<name>A0A2C9JHQ9_BIOGL</name>
<dbReference type="InterPro" id="IPR000210">
    <property type="entry name" value="BTB/POZ_dom"/>
</dbReference>
<dbReference type="PROSITE" id="PS50097">
    <property type="entry name" value="BTB"/>
    <property type="match status" value="1"/>
</dbReference>
<gene>
    <name evidence="4" type="primary">106062308</name>
</gene>
<dbReference type="SMART" id="SM00875">
    <property type="entry name" value="BACK"/>
    <property type="match status" value="1"/>
</dbReference>
<dbReference type="Pfam" id="PF07707">
    <property type="entry name" value="BACK"/>
    <property type="match status" value="1"/>
</dbReference>
<dbReference type="InterPro" id="IPR011705">
    <property type="entry name" value="BACK"/>
</dbReference>
<dbReference type="SUPFAM" id="SSF117281">
    <property type="entry name" value="Kelch motif"/>
    <property type="match status" value="2"/>
</dbReference>
<evidence type="ECO:0000313" key="4">
    <source>
        <dbReference type="EnsemblMetazoa" id="BGLB002656-PB"/>
    </source>
</evidence>
<evidence type="ECO:0000256" key="1">
    <source>
        <dbReference type="ARBA" id="ARBA00022441"/>
    </source>
</evidence>
<evidence type="ECO:0000256" key="2">
    <source>
        <dbReference type="ARBA" id="ARBA00022737"/>
    </source>
</evidence>
<dbReference type="Pfam" id="PF01344">
    <property type="entry name" value="Kelch_1"/>
    <property type="match status" value="1"/>
</dbReference>
<evidence type="ECO:0000259" key="3">
    <source>
        <dbReference type="PROSITE" id="PS50097"/>
    </source>
</evidence>
<dbReference type="SUPFAM" id="SSF54695">
    <property type="entry name" value="POZ domain"/>
    <property type="match status" value="1"/>
</dbReference>
<dbReference type="Gene3D" id="1.25.40.420">
    <property type="match status" value="1"/>
</dbReference>
<proteinExistence type="predicted"/>
<reference evidence="4" key="1">
    <citation type="submission" date="2020-05" db="UniProtKB">
        <authorList>
            <consortium name="EnsemblMetazoa"/>
        </authorList>
    </citation>
    <scope>IDENTIFICATION</scope>
    <source>
        <strain evidence="4">BB02</strain>
    </source>
</reference>
<dbReference type="InterPro" id="IPR015915">
    <property type="entry name" value="Kelch-typ_b-propeller"/>
</dbReference>
<dbReference type="Pfam" id="PF00651">
    <property type="entry name" value="BTB"/>
    <property type="match status" value="1"/>
</dbReference>
<organism evidence="4 5">
    <name type="scientific">Biomphalaria glabrata</name>
    <name type="common">Bloodfluke planorb</name>
    <name type="synonym">Freshwater snail</name>
    <dbReference type="NCBI Taxonomy" id="6526"/>
    <lineage>
        <taxon>Eukaryota</taxon>
        <taxon>Metazoa</taxon>
        <taxon>Spiralia</taxon>
        <taxon>Lophotrochozoa</taxon>
        <taxon>Mollusca</taxon>
        <taxon>Gastropoda</taxon>
        <taxon>Heterobranchia</taxon>
        <taxon>Euthyneura</taxon>
        <taxon>Panpulmonata</taxon>
        <taxon>Hygrophila</taxon>
        <taxon>Lymnaeoidea</taxon>
        <taxon>Planorbidae</taxon>
        <taxon>Biomphalaria</taxon>
    </lineage>
</organism>
<protein>
    <recommendedName>
        <fullName evidence="3">BTB domain-containing protein</fullName>
    </recommendedName>
</protein>